<protein>
    <submittedName>
        <fullName evidence="2">Uncharacterized protein</fullName>
    </submittedName>
</protein>
<dbReference type="Proteomes" id="UP000281406">
    <property type="component" value="Unassembled WGS sequence"/>
</dbReference>
<organism evidence="2 3">
    <name type="scientific">Anabarilius grahami</name>
    <name type="common">Kanglang fish</name>
    <name type="synonym">Barilius grahami</name>
    <dbReference type="NCBI Taxonomy" id="495550"/>
    <lineage>
        <taxon>Eukaryota</taxon>
        <taxon>Metazoa</taxon>
        <taxon>Chordata</taxon>
        <taxon>Craniata</taxon>
        <taxon>Vertebrata</taxon>
        <taxon>Euteleostomi</taxon>
        <taxon>Actinopterygii</taxon>
        <taxon>Neopterygii</taxon>
        <taxon>Teleostei</taxon>
        <taxon>Ostariophysi</taxon>
        <taxon>Cypriniformes</taxon>
        <taxon>Xenocyprididae</taxon>
        <taxon>Xenocypridinae</taxon>
        <taxon>Xenocypridinae incertae sedis</taxon>
        <taxon>Anabarilius</taxon>
    </lineage>
</organism>
<keyword evidence="3" id="KW-1185">Reference proteome</keyword>
<evidence type="ECO:0000256" key="1">
    <source>
        <dbReference type="SAM" id="MobiDB-lite"/>
    </source>
</evidence>
<feature type="region of interest" description="Disordered" evidence="1">
    <location>
        <begin position="1"/>
        <end position="33"/>
    </location>
</feature>
<dbReference type="AlphaFoldDB" id="A0A3N0XJ03"/>
<feature type="compositionally biased region" description="Basic and acidic residues" evidence="1">
    <location>
        <begin position="13"/>
        <end position="23"/>
    </location>
</feature>
<proteinExistence type="predicted"/>
<evidence type="ECO:0000313" key="2">
    <source>
        <dbReference type="EMBL" id="ROI33812.1"/>
    </source>
</evidence>
<evidence type="ECO:0000313" key="3">
    <source>
        <dbReference type="Proteomes" id="UP000281406"/>
    </source>
</evidence>
<comment type="caution">
    <text evidence="2">The sequence shown here is derived from an EMBL/GenBank/DDBJ whole genome shotgun (WGS) entry which is preliminary data.</text>
</comment>
<dbReference type="EMBL" id="RJVU01072567">
    <property type="protein sequence ID" value="ROI33812.1"/>
    <property type="molecule type" value="Genomic_DNA"/>
</dbReference>
<name>A0A3N0XJ03_ANAGA</name>
<gene>
    <name evidence="2" type="ORF">DPX16_20326</name>
</gene>
<dbReference type="OrthoDB" id="10045182at2759"/>
<reference evidence="2 3" key="1">
    <citation type="submission" date="2018-10" db="EMBL/GenBank/DDBJ databases">
        <title>Genome assembly for a Yunnan-Guizhou Plateau 3E fish, Anabarilius grahami (Regan), and its evolutionary and genetic applications.</title>
        <authorList>
            <person name="Jiang W."/>
        </authorList>
    </citation>
    <scope>NUCLEOTIDE SEQUENCE [LARGE SCALE GENOMIC DNA]</scope>
    <source>
        <strain evidence="2">AG-KIZ</strain>
        <tissue evidence="2">Muscle</tissue>
    </source>
</reference>
<sequence length="172" mass="18668">MLLGVSGCSPCDTDGRRAPKSEPTDPFQDFPKQTTLGTDCRAHLHGLLDTYVLLNAHYFTESGETATLFIMGATPSVQRDAKSPEDAPEDISAELSDAQDGENTDGKTTGSEHLQNYGSCGVFPVCSGQCLSKVVSVYQKWSKEGTVVNRRQGHGRPRLIDTHGDRRLARVV</sequence>
<accession>A0A3N0XJ03</accession>